<feature type="transmembrane region" description="Helical" evidence="17">
    <location>
        <begin position="20"/>
        <end position="48"/>
    </location>
</feature>
<evidence type="ECO:0000256" key="17">
    <source>
        <dbReference type="SAM" id="Phobius"/>
    </source>
</evidence>
<feature type="transmembrane region" description="Helical" evidence="17">
    <location>
        <begin position="148"/>
        <end position="169"/>
    </location>
</feature>
<evidence type="ECO:0000256" key="2">
    <source>
        <dbReference type="ARBA" id="ARBA00004127"/>
    </source>
</evidence>
<evidence type="ECO:0000256" key="8">
    <source>
        <dbReference type="ARBA" id="ARBA00047427"/>
    </source>
</evidence>
<evidence type="ECO:0000256" key="10">
    <source>
        <dbReference type="ARBA" id="ARBA00048680"/>
    </source>
</evidence>
<evidence type="ECO:0000256" key="13">
    <source>
        <dbReference type="ARBA" id="ARBA00049221"/>
    </source>
</evidence>
<dbReference type="InterPro" id="IPR006838">
    <property type="entry name" value="ADTRP_AIG1"/>
</dbReference>
<dbReference type="PANTHER" id="PTHR10989">
    <property type="entry name" value="ANDROGEN-INDUCED PROTEIN 1-RELATED"/>
    <property type="match status" value="1"/>
</dbReference>
<evidence type="ECO:0000256" key="9">
    <source>
        <dbReference type="ARBA" id="ARBA00047863"/>
    </source>
</evidence>
<feature type="transmembrane region" description="Helical" evidence="17">
    <location>
        <begin position="68"/>
        <end position="88"/>
    </location>
</feature>
<evidence type="ECO:0000256" key="3">
    <source>
        <dbReference type="ARBA" id="ARBA00009300"/>
    </source>
</evidence>
<keyword evidence="4 17" id="KW-0812">Transmembrane</keyword>
<evidence type="ECO:0000256" key="15">
    <source>
        <dbReference type="ARBA" id="ARBA00049322"/>
    </source>
</evidence>
<evidence type="ECO:0000256" key="12">
    <source>
        <dbReference type="ARBA" id="ARBA00048800"/>
    </source>
</evidence>
<comment type="similarity">
    <text evidence="3">Belongs to the AIG1 family.</text>
</comment>
<evidence type="ECO:0000256" key="11">
    <source>
        <dbReference type="ARBA" id="ARBA00048701"/>
    </source>
</evidence>
<comment type="catalytic activity">
    <reaction evidence="1">
        <text>9-(9Z-hexadecenoyloxy)-octadecanoate + H2O = (9Z)-hexadecenoate + 9-hydroxy-octadecanoate + H(+)</text>
        <dbReference type="Rhea" id="RHEA:52068"/>
        <dbReference type="ChEBI" id="CHEBI:15377"/>
        <dbReference type="ChEBI" id="CHEBI:15378"/>
        <dbReference type="ChEBI" id="CHEBI:32372"/>
        <dbReference type="ChEBI" id="CHEBI:136286"/>
        <dbReference type="ChEBI" id="CHEBI:136309"/>
    </reaction>
    <physiologicalReaction direction="left-to-right" evidence="1">
        <dbReference type="Rhea" id="RHEA:52069"/>
    </physiologicalReaction>
</comment>
<feature type="transmembrane region" description="Helical" evidence="17">
    <location>
        <begin position="108"/>
        <end position="128"/>
    </location>
</feature>
<gene>
    <name evidence="18" type="ORF">JYU34_001282</name>
</gene>
<comment type="subcellular location">
    <subcellularLocation>
        <location evidence="2">Endomembrane system</location>
        <topology evidence="2">Multi-pass membrane protein</topology>
    </subcellularLocation>
</comment>
<evidence type="ECO:0000256" key="7">
    <source>
        <dbReference type="ARBA" id="ARBA00047368"/>
    </source>
</evidence>
<comment type="catalytic activity">
    <reaction evidence="13">
        <text>9-octadecanoyloxy-octadecanoate + H2O = 9-hydroxy-octadecanoate + octadecanoate + H(+)</text>
        <dbReference type="Rhea" id="RHEA:52096"/>
        <dbReference type="ChEBI" id="CHEBI:15377"/>
        <dbReference type="ChEBI" id="CHEBI:15378"/>
        <dbReference type="ChEBI" id="CHEBI:25629"/>
        <dbReference type="ChEBI" id="CHEBI:136286"/>
        <dbReference type="ChEBI" id="CHEBI:136373"/>
    </reaction>
    <physiologicalReaction direction="left-to-right" evidence="13">
        <dbReference type="Rhea" id="RHEA:52097"/>
    </physiologicalReaction>
</comment>
<evidence type="ECO:0000256" key="1">
    <source>
        <dbReference type="ARBA" id="ARBA00000923"/>
    </source>
</evidence>
<sequence>MADSVPATLTKTEKGLTRRFYTSAVFHFLCLSHHLTVQVLGLLFLLSIRNNEHDKVRELFNFAPAFATNWNFLFQTTFLSLALLHDALEWVDKHDTKIGRLVRYWRDVVFSGLAIPITMFVTGMFWSVYLIDRELVFPTVYDDIVPWWFNHCVHTNIFIIICVETVLVPRRRPVDSKMEHVCVITAVVAYAVVYYSIYFIGNRWLYQVFAIMTWWQVCLFQCLIWASSYIFYRIQYPINRLIHGSGDVTETVKNGDVFEKVADNSDSNGDRDSPKDVDEKDGLRIVNGEKGATYVGNGISTISNGVYKQLSLNDAEGNVNDLKKPPFADRTWSLKYRTIRNQFENSSL</sequence>
<comment type="caution">
    <text evidence="18">The sequence shown here is derived from an EMBL/GenBank/DDBJ whole genome shotgun (WGS) entry which is preliminary data.</text>
</comment>
<comment type="catalytic activity">
    <reaction evidence="12">
        <text>9-(9Z-octadecenoyloxy)-octadecanoate + H2O = 9-hydroxy-octadecanoate + (9Z)-octadecenoate + H(+)</text>
        <dbReference type="Rhea" id="RHEA:52048"/>
        <dbReference type="ChEBI" id="CHEBI:15377"/>
        <dbReference type="ChEBI" id="CHEBI:15378"/>
        <dbReference type="ChEBI" id="CHEBI:30823"/>
        <dbReference type="ChEBI" id="CHEBI:136282"/>
        <dbReference type="ChEBI" id="CHEBI:136286"/>
    </reaction>
    <physiologicalReaction direction="left-to-right" evidence="12">
        <dbReference type="Rhea" id="RHEA:52049"/>
    </physiologicalReaction>
</comment>
<keyword evidence="19" id="KW-1185">Reference proteome</keyword>
<proteinExistence type="inferred from homology"/>
<comment type="catalytic activity">
    <reaction evidence="8">
        <text>13-octadecanoyloxy-octadecanoate + H2O = 13-hydroxy-octadecanoate + octadecanoate + H(+)</text>
        <dbReference type="Rhea" id="RHEA:52084"/>
        <dbReference type="ChEBI" id="CHEBI:15377"/>
        <dbReference type="ChEBI" id="CHEBI:15378"/>
        <dbReference type="ChEBI" id="CHEBI:25629"/>
        <dbReference type="ChEBI" id="CHEBI:136304"/>
        <dbReference type="ChEBI" id="CHEBI:136335"/>
    </reaction>
    <physiologicalReaction direction="left-to-right" evidence="8">
        <dbReference type="Rhea" id="RHEA:52085"/>
    </physiologicalReaction>
</comment>
<comment type="catalytic activity">
    <reaction evidence="9">
        <text>9-hexadecanoyloxy-octadecanoate + H2O = 9-hydroxy-octadecanoate + hexadecanoate + H(+)</text>
        <dbReference type="Rhea" id="RHEA:52052"/>
        <dbReference type="ChEBI" id="CHEBI:7896"/>
        <dbReference type="ChEBI" id="CHEBI:15377"/>
        <dbReference type="ChEBI" id="CHEBI:15378"/>
        <dbReference type="ChEBI" id="CHEBI:83670"/>
        <dbReference type="ChEBI" id="CHEBI:136286"/>
    </reaction>
    <physiologicalReaction direction="left-to-right" evidence="9">
        <dbReference type="Rhea" id="RHEA:52053"/>
    </physiologicalReaction>
</comment>
<keyword evidence="6 17" id="KW-0472">Membrane</keyword>
<comment type="catalytic activity">
    <reaction evidence="10">
        <text>12-octadecanoyloxy-octadecanoate + H2O = 12-hydroxyoctadecanoate + octadecanoate + H(+)</text>
        <dbReference type="Rhea" id="RHEA:52080"/>
        <dbReference type="ChEBI" id="CHEBI:15377"/>
        <dbReference type="ChEBI" id="CHEBI:15378"/>
        <dbReference type="ChEBI" id="CHEBI:25629"/>
        <dbReference type="ChEBI" id="CHEBI:84201"/>
        <dbReference type="ChEBI" id="CHEBI:136330"/>
    </reaction>
    <physiologicalReaction direction="left-to-right" evidence="10">
        <dbReference type="Rhea" id="RHEA:52081"/>
    </physiologicalReaction>
</comment>
<comment type="catalytic activity">
    <reaction evidence="15">
        <text>13-(9Z-hexadecenoyloxy)-octadecanoate + H2O = 13-hydroxy-octadecanoate + (9Z)-hexadecenoate + H(+)</text>
        <dbReference type="Rhea" id="RHEA:52076"/>
        <dbReference type="ChEBI" id="CHEBI:15377"/>
        <dbReference type="ChEBI" id="CHEBI:15378"/>
        <dbReference type="ChEBI" id="CHEBI:32372"/>
        <dbReference type="ChEBI" id="CHEBI:136304"/>
        <dbReference type="ChEBI" id="CHEBI:136315"/>
    </reaction>
    <physiologicalReaction direction="left-to-right" evidence="15">
        <dbReference type="Rhea" id="RHEA:52077"/>
    </physiologicalReaction>
</comment>
<evidence type="ECO:0000256" key="5">
    <source>
        <dbReference type="ARBA" id="ARBA00022989"/>
    </source>
</evidence>
<feature type="transmembrane region" description="Helical" evidence="17">
    <location>
        <begin position="181"/>
        <end position="201"/>
    </location>
</feature>
<dbReference type="Proteomes" id="UP000823941">
    <property type="component" value="Chromosome 2"/>
</dbReference>
<comment type="catalytic activity">
    <reaction evidence="16">
        <text>12-(9Z-hexadecenoyloxy)-octadecanoate + H2O = 12-hydroxyoctadecanoate + (9Z)-hexadecenoate + H(+)</text>
        <dbReference type="Rhea" id="RHEA:52072"/>
        <dbReference type="ChEBI" id="CHEBI:15377"/>
        <dbReference type="ChEBI" id="CHEBI:15378"/>
        <dbReference type="ChEBI" id="CHEBI:32372"/>
        <dbReference type="ChEBI" id="CHEBI:84201"/>
        <dbReference type="ChEBI" id="CHEBI:136312"/>
    </reaction>
    <physiologicalReaction direction="left-to-right" evidence="16">
        <dbReference type="Rhea" id="RHEA:52073"/>
    </physiologicalReaction>
</comment>
<evidence type="ECO:0000256" key="4">
    <source>
        <dbReference type="ARBA" id="ARBA00022692"/>
    </source>
</evidence>
<dbReference type="Pfam" id="PF04750">
    <property type="entry name" value="Far-17a_AIG1"/>
    <property type="match status" value="1"/>
</dbReference>
<organism evidence="18 19">
    <name type="scientific">Plutella xylostella</name>
    <name type="common">Diamondback moth</name>
    <name type="synonym">Plutella maculipennis</name>
    <dbReference type="NCBI Taxonomy" id="51655"/>
    <lineage>
        <taxon>Eukaryota</taxon>
        <taxon>Metazoa</taxon>
        <taxon>Ecdysozoa</taxon>
        <taxon>Arthropoda</taxon>
        <taxon>Hexapoda</taxon>
        <taxon>Insecta</taxon>
        <taxon>Pterygota</taxon>
        <taxon>Neoptera</taxon>
        <taxon>Endopterygota</taxon>
        <taxon>Lepidoptera</taxon>
        <taxon>Glossata</taxon>
        <taxon>Ditrysia</taxon>
        <taxon>Yponomeutoidea</taxon>
        <taxon>Plutellidae</taxon>
        <taxon>Plutella</taxon>
    </lineage>
</organism>
<evidence type="ECO:0000256" key="6">
    <source>
        <dbReference type="ARBA" id="ARBA00023136"/>
    </source>
</evidence>
<reference evidence="18 19" key="1">
    <citation type="submission" date="2021-06" db="EMBL/GenBank/DDBJ databases">
        <title>A haploid diamondback moth (Plutella xylostella L.) genome assembly resolves 31 chromosomes and identifies a diamide resistance mutation.</title>
        <authorList>
            <person name="Ward C.M."/>
            <person name="Perry K.D."/>
            <person name="Baker G."/>
            <person name="Powis K."/>
            <person name="Heckel D.G."/>
            <person name="Baxter S.W."/>
        </authorList>
    </citation>
    <scope>NUCLEOTIDE SEQUENCE [LARGE SCALE GENOMIC DNA]</scope>
    <source>
        <strain evidence="18 19">LV</strain>
        <tissue evidence="18">Single pupa</tissue>
    </source>
</reference>
<protein>
    <submittedName>
        <fullName evidence="18">Uncharacterized protein</fullName>
    </submittedName>
</protein>
<evidence type="ECO:0000313" key="19">
    <source>
        <dbReference type="Proteomes" id="UP000823941"/>
    </source>
</evidence>
<dbReference type="EMBL" id="JAHIBW010000002">
    <property type="protein sequence ID" value="KAG7312892.1"/>
    <property type="molecule type" value="Genomic_DNA"/>
</dbReference>
<comment type="catalytic activity">
    <reaction evidence="14">
        <text>13-(9Z-octadecenoyloxy)-octadecanoate + H2O = 13-hydroxy-octadecanoate + (9Z)-octadecenoate + H(+)</text>
        <dbReference type="Rhea" id="RHEA:52064"/>
        <dbReference type="ChEBI" id="CHEBI:15377"/>
        <dbReference type="ChEBI" id="CHEBI:15378"/>
        <dbReference type="ChEBI" id="CHEBI:30823"/>
        <dbReference type="ChEBI" id="CHEBI:136303"/>
        <dbReference type="ChEBI" id="CHEBI:136304"/>
    </reaction>
    <physiologicalReaction direction="left-to-right" evidence="14">
        <dbReference type="Rhea" id="RHEA:52065"/>
    </physiologicalReaction>
</comment>
<name>A0ABQ7R6H1_PLUXY</name>
<comment type="catalytic activity">
    <reaction evidence="7">
        <text>12-hexadecanoyloxy-octadecanoate + H2O = 12-hydroxyoctadecanoate + hexadecanoate + H(+)</text>
        <dbReference type="Rhea" id="RHEA:52056"/>
        <dbReference type="ChEBI" id="CHEBI:7896"/>
        <dbReference type="ChEBI" id="CHEBI:15377"/>
        <dbReference type="ChEBI" id="CHEBI:15378"/>
        <dbReference type="ChEBI" id="CHEBI:83677"/>
        <dbReference type="ChEBI" id="CHEBI:84201"/>
    </reaction>
    <physiologicalReaction direction="left-to-right" evidence="7">
        <dbReference type="Rhea" id="RHEA:52057"/>
    </physiologicalReaction>
</comment>
<keyword evidence="5 17" id="KW-1133">Transmembrane helix</keyword>
<comment type="catalytic activity">
    <reaction evidence="11">
        <text>12-(9Z-octadecenoyloxy)-octadecanoate + H2O = 12-hydroxyoctadecanoate + (9Z)-octadecenoate + H(+)</text>
        <dbReference type="Rhea" id="RHEA:52060"/>
        <dbReference type="ChEBI" id="CHEBI:15377"/>
        <dbReference type="ChEBI" id="CHEBI:15378"/>
        <dbReference type="ChEBI" id="CHEBI:30823"/>
        <dbReference type="ChEBI" id="CHEBI:84201"/>
        <dbReference type="ChEBI" id="CHEBI:136302"/>
    </reaction>
    <physiologicalReaction direction="left-to-right" evidence="11">
        <dbReference type="Rhea" id="RHEA:52061"/>
    </physiologicalReaction>
</comment>
<evidence type="ECO:0000256" key="16">
    <source>
        <dbReference type="ARBA" id="ARBA00049428"/>
    </source>
</evidence>
<evidence type="ECO:0000313" key="18">
    <source>
        <dbReference type="EMBL" id="KAG7312892.1"/>
    </source>
</evidence>
<dbReference type="PANTHER" id="PTHR10989:SF16">
    <property type="entry name" value="AT02829P-RELATED"/>
    <property type="match status" value="1"/>
</dbReference>
<accession>A0ABQ7R6H1</accession>
<evidence type="ECO:0000256" key="14">
    <source>
        <dbReference type="ARBA" id="ARBA00049296"/>
    </source>
</evidence>
<feature type="transmembrane region" description="Helical" evidence="17">
    <location>
        <begin position="213"/>
        <end position="232"/>
    </location>
</feature>